<dbReference type="GO" id="GO:0050661">
    <property type="term" value="F:NADP binding"/>
    <property type="evidence" value="ECO:0007669"/>
    <property type="project" value="InterPro"/>
</dbReference>
<dbReference type="AlphaFoldDB" id="A0A2N6RYG0"/>
<gene>
    <name evidence="9" type="ORF">CJ216_03560</name>
</gene>
<comment type="pathway">
    <text evidence="1">Cofactor biosynthesis; tetrahydrofolate biosynthesis; 5,6,7,8-tetrahydrofolate from 7,8-dihydrofolate: step 1/1.</text>
</comment>
<sequence length="225" mass="24713">MESSVSALNNFPVRLIWGEAFGLDGKPGAMGVNGGMPWRLSPDLRYFKAMTIGCPVIMGRGTWDSMPPKFRPLPGRENIVVTHNPDFVADGARSFTSIDAALDYAREWLENKEALENKESASKDASQDSPQDSPQDLPQDGPAIWVIGGAAILREMLANYHADAAYVTQIEAKVAADTFAPNIHELVDAGKWRVAREGEFEEAPLKVGSESNPARYRFMVYEPAK</sequence>
<evidence type="ECO:0000256" key="4">
    <source>
        <dbReference type="ARBA" id="ARBA00022563"/>
    </source>
</evidence>
<dbReference type="SUPFAM" id="SSF53597">
    <property type="entry name" value="Dihydrofolate reductase-like"/>
    <property type="match status" value="1"/>
</dbReference>
<comment type="caution">
    <text evidence="9">The sequence shown here is derived from an EMBL/GenBank/DDBJ whole genome shotgun (WGS) entry which is preliminary data.</text>
</comment>
<proteinExistence type="inferred from homology"/>
<evidence type="ECO:0000256" key="2">
    <source>
        <dbReference type="ARBA" id="ARBA00009539"/>
    </source>
</evidence>
<dbReference type="RefSeq" id="WP_102694912.1">
    <property type="nucleotide sequence ID" value="NZ_JAKNCL010000001.1"/>
</dbReference>
<keyword evidence="5" id="KW-0521">NADP</keyword>
<dbReference type="PANTHER" id="PTHR48069">
    <property type="entry name" value="DIHYDROFOLATE REDUCTASE"/>
    <property type="match status" value="1"/>
</dbReference>
<dbReference type="GO" id="GO:0005829">
    <property type="term" value="C:cytosol"/>
    <property type="evidence" value="ECO:0007669"/>
    <property type="project" value="TreeGrafter"/>
</dbReference>
<name>A0A2N6RYG0_9BIFI</name>
<protein>
    <recommendedName>
        <fullName evidence="3">dihydrofolate reductase</fullName>
        <ecNumber evidence="3">1.5.1.3</ecNumber>
    </recommendedName>
</protein>
<dbReference type="GO" id="GO:0004146">
    <property type="term" value="F:dihydrofolate reductase activity"/>
    <property type="evidence" value="ECO:0007669"/>
    <property type="project" value="UniProtKB-EC"/>
</dbReference>
<dbReference type="EMBL" id="PNGV01000001">
    <property type="protein sequence ID" value="PMC43164.1"/>
    <property type="molecule type" value="Genomic_DNA"/>
</dbReference>
<evidence type="ECO:0000313" key="10">
    <source>
        <dbReference type="Proteomes" id="UP000235771"/>
    </source>
</evidence>
<keyword evidence="4" id="KW-0554">One-carbon metabolism</keyword>
<evidence type="ECO:0000256" key="6">
    <source>
        <dbReference type="ARBA" id="ARBA00023002"/>
    </source>
</evidence>
<evidence type="ECO:0000256" key="5">
    <source>
        <dbReference type="ARBA" id="ARBA00022857"/>
    </source>
</evidence>
<keyword evidence="6" id="KW-0560">Oxidoreductase</keyword>
<dbReference type="InterPro" id="IPR012259">
    <property type="entry name" value="DHFR"/>
</dbReference>
<feature type="compositionally biased region" description="Polar residues" evidence="7">
    <location>
        <begin position="127"/>
        <end position="136"/>
    </location>
</feature>
<dbReference type="GeneID" id="98326157"/>
<evidence type="ECO:0000256" key="1">
    <source>
        <dbReference type="ARBA" id="ARBA00004903"/>
    </source>
</evidence>
<comment type="similarity">
    <text evidence="2">Belongs to the dihydrofolate reductase family.</text>
</comment>
<dbReference type="GO" id="GO:0046654">
    <property type="term" value="P:tetrahydrofolate biosynthetic process"/>
    <property type="evidence" value="ECO:0007669"/>
    <property type="project" value="UniProtKB-UniPathway"/>
</dbReference>
<feature type="region of interest" description="Disordered" evidence="7">
    <location>
        <begin position="116"/>
        <end position="142"/>
    </location>
</feature>
<evidence type="ECO:0000256" key="3">
    <source>
        <dbReference type="ARBA" id="ARBA00012856"/>
    </source>
</evidence>
<feature type="compositionally biased region" description="Basic and acidic residues" evidence="7">
    <location>
        <begin position="116"/>
        <end position="126"/>
    </location>
</feature>
<dbReference type="Pfam" id="PF00186">
    <property type="entry name" value="DHFR_1"/>
    <property type="match status" value="2"/>
</dbReference>
<dbReference type="PANTHER" id="PTHR48069:SF3">
    <property type="entry name" value="DIHYDROFOLATE REDUCTASE"/>
    <property type="match status" value="1"/>
</dbReference>
<dbReference type="PROSITE" id="PS51330">
    <property type="entry name" value="DHFR_2"/>
    <property type="match status" value="1"/>
</dbReference>
<dbReference type="GO" id="GO:0046452">
    <property type="term" value="P:dihydrofolate metabolic process"/>
    <property type="evidence" value="ECO:0007669"/>
    <property type="project" value="TreeGrafter"/>
</dbReference>
<feature type="domain" description="DHFR" evidence="8">
    <location>
        <begin position="12"/>
        <end position="223"/>
    </location>
</feature>
<dbReference type="InterPro" id="IPR024072">
    <property type="entry name" value="DHFR-like_dom_sf"/>
</dbReference>
<dbReference type="GO" id="GO:0006730">
    <property type="term" value="P:one-carbon metabolic process"/>
    <property type="evidence" value="ECO:0007669"/>
    <property type="project" value="UniProtKB-KW"/>
</dbReference>
<dbReference type="EC" id="1.5.1.3" evidence="3"/>
<reference evidence="9 10" key="1">
    <citation type="submission" date="2017-09" db="EMBL/GenBank/DDBJ databases">
        <title>Bacterial strain isolated from the female urinary microbiota.</title>
        <authorList>
            <person name="Thomas-White K."/>
            <person name="Kumar N."/>
            <person name="Forster S."/>
            <person name="Putonti C."/>
            <person name="Lawley T."/>
            <person name="Wolfe A.J."/>
        </authorList>
    </citation>
    <scope>NUCLEOTIDE SEQUENCE [LARGE SCALE GENOMIC DNA]</scope>
    <source>
        <strain evidence="9 10">UMB1686</strain>
    </source>
</reference>
<keyword evidence="10" id="KW-1185">Reference proteome</keyword>
<evidence type="ECO:0000313" key="9">
    <source>
        <dbReference type="EMBL" id="PMC43164.1"/>
    </source>
</evidence>
<dbReference type="InterPro" id="IPR001796">
    <property type="entry name" value="DHFR_dom"/>
</dbReference>
<dbReference type="PRINTS" id="PR00070">
    <property type="entry name" value="DHFR"/>
</dbReference>
<evidence type="ECO:0000256" key="7">
    <source>
        <dbReference type="SAM" id="MobiDB-lite"/>
    </source>
</evidence>
<dbReference type="UniPathway" id="UPA00077">
    <property type="reaction ID" value="UER00158"/>
</dbReference>
<dbReference type="CDD" id="cd00209">
    <property type="entry name" value="DHFR"/>
    <property type="match status" value="1"/>
</dbReference>
<evidence type="ECO:0000259" key="8">
    <source>
        <dbReference type="PROSITE" id="PS51330"/>
    </source>
</evidence>
<accession>A0A2N6RYG0</accession>
<dbReference type="Proteomes" id="UP000235771">
    <property type="component" value="Unassembled WGS sequence"/>
</dbReference>
<dbReference type="GO" id="GO:0046655">
    <property type="term" value="P:folic acid metabolic process"/>
    <property type="evidence" value="ECO:0007669"/>
    <property type="project" value="TreeGrafter"/>
</dbReference>
<organism evidence="9 10">
    <name type="scientific">Gardnerella greenwoodii</name>
    <dbReference type="NCBI Taxonomy" id="2914925"/>
    <lineage>
        <taxon>Bacteria</taxon>
        <taxon>Bacillati</taxon>
        <taxon>Actinomycetota</taxon>
        <taxon>Actinomycetes</taxon>
        <taxon>Bifidobacteriales</taxon>
        <taxon>Bifidobacteriaceae</taxon>
        <taxon>Gardnerella</taxon>
    </lineage>
</organism>
<dbReference type="Gene3D" id="3.40.430.10">
    <property type="entry name" value="Dihydrofolate Reductase, subunit A"/>
    <property type="match status" value="1"/>
</dbReference>